<dbReference type="Gene3D" id="3.40.50.450">
    <property type="match status" value="1"/>
</dbReference>
<organism evidence="1 2">
    <name type="scientific">Bosea spartocytisi</name>
    <dbReference type="NCBI Taxonomy" id="2773451"/>
    <lineage>
        <taxon>Bacteria</taxon>
        <taxon>Pseudomonadati</taxon>
        <taxon>Pseudomonadota</taxon>
        <taxon>Alphaproteobacteria</taxon>
        <taxon>Hyphomicrobiales</taxon>
        <taxon>Boseaceae</taxon>
        <taxon>Bosea</taxon>
    </lineage>
</organism>
<accession>A0A927EDN8</accession>
<keyword evidence="2" id="KW-1185">Reference proteome</keyword>
<dbReference type="EMBL" id="JACXWY010000028">
    <property type="protein sequence ID" value="MBD3849047.1"/>
    <property type="molecule type" value="Genomic_DNA"/>
</dbReference>
<sequence>MQRWALSHRLATSRNDGALSVLTSDLIQRLIPDLRTPNPPAQMVNLIRLIGDHESETGTPFPIIDPAIVSRVGCTGPLAWRQIKGEMSDRGLWRLWSNVRATRGGTQILIDGASLTLKVWEIYEKEKRGHIVGSYGFMAMKFNDPELETLLKETIRPSIKAATGYGVIDLRDVARAGVIDNLLREKIRDSAFILADLTHENAGAYWESGYAEGLGKPVIYLCEQQKFADAKTHFDTNHCTTVMWSSADLGLVDKA</sequence>
<evidence type="ECO:0000313" key="2">
    <source>
        <dbReference type="Proteomes" id="UP000619295"/>
    </source>
</evidence>
<name>A0A927EDN8_9HYPH</name>
<gene>
    <name evidence="1" type="ORF">IED13_25390</name>
</gene>
<dbReference type="AlphaFoldDB" id="A0A927EDN8"/>
<reference evidence="1" key="1">
    <citation type="submission" date="2020-09" db="EMBL/GenBank/DDBJ databases">
        <title>Bosea spartocytisi sp. nov. a root nodule endophyte of Spartocytisus supranubius in the high mountain ecosystem fo the Teide National Park (Canary Islands, Spain).</title>
        <authorList>
            <person name="Pulido-Suarez L."/>
            <person name="Peix A."/>
            <person name="Igual J.M."/>
            <person name="Socas-Perez N."/>
            <person name="Velazquez E."/>
            <person name="Flores-Felix J.D."/>
            <person name="Leon-Barrios M."/>
        </authorList>
    </citation>
    <scope>NUCLEOTIDE SEQUENCE</scope>
    <source>
        <strain evidence="1">SSUT16</strain>
    </source>
</reference>
<dbReference type="Proteomes" id="UP000619295">
    <property type="component" value="Unassembled WGS sequence"/>
</dbReference>
<dbReference type="RefSeq" id="WP_191125838.1">
    <property type="nucleotide sequence ID" value="NZ_JACXWY010000028.1"/>
</dbReference>
<comment type="caution">
    <text evidence="1">The sequence shown here is derived from an EMBL/GenBank/DDBJ whole genome shotgun (WGS) entry which is preliminary data.</text>
</comment>
<proteinExistence type="predicted"/>
<evidence type="ECO:0000313" key="1">
    <source>
        <dbReference type="EMBL" id="MBD3849047.1"/>
    </source>
</evidence>
<protein>
    <submittedName>
        <fullName evidence="1">Uncharacterized protein</fullName>
    </submittedName>
</protein>
<dbReference type="SUPFAM" id="SSF52309">
    <property type="entry name" value="N-(deoxy)ribosyltransferase-like"/>
    <property type="match status" value="1"/>
</dbReference>